<dbReference type="Pfam" id="PF00406">
    <property type="entry name" value="ADK"/>
    <property type="match status" value="1"/>
</dbReference>
<comment type="subcellular location">
    <subcellularLocation>
        <location evidence="6">Cytoplasm</location>
    </subcellularLocation>
</comment>
<evidence type="ECO:0000313" key="8">
    <source>
        <dbReference type="Proteomes" id="UP000704960"/>
    </source>
</evidence>
<comment type="catalytic activity">
    <reaction evidence="6">
        <text>AMP + ATP = 2 ADP</text>
        <dbReference type="Rhea" id="RHEA:12973"/>
        <dbReference type="ChEBI" id="CHEBI:30616"/>
        <dbReference type="ChEBI" id="CHEBI:456215"/>
        <dbReference type="ChEBI" id="CHEBI:456216"/>
        <dbReference type="EC" id="2.7.4.3"/>
    </reaction>
</comment>
<gene>
    <name evidence="7" type="ORF">HY474_00155</name>
</gene>
<reference evidence="7" key="1">
    <citation type="submission" date="2020-07" db="EMBL/GenBank/DDBJ databases">
        <title>Huge and variable diversity of episymbiotic CPR bacteria and DPANN archaea in groundwater ecosystems.</title>
        <authorList>
            <person name="He C.Y."/>
            <person name="Keren R."/>
            <person name="Whittaker M."/>
            <person name="Farag I.F."/>
            <person name="Doudna J."/>
            <person name="Cate J.H.D."/>
            <person name="Banfield J.F."/>
        </authorList>
    </citation>
    <scope>NUCLEOTIDE SEQUENCE</scope>
    <source>
        <strain evidence="7">NC_groundwater_1226_Ag_S-0.1um_59_124</strain>
    </source>
</reference>
<dbReference type="GO" id="GO:0005524">
    <property type="term" value="F:ATP binding"/>
    <property type="evidence" value="ECO:0007669"/>
    <property type="project" value="UniProtKB-KW"/>
</dbReference>
<dbReference type="Gene3D" id="3.40.50.300">
    <property type="entry name" value="P-loop containing nucleotide triphosphate hydrolases"/>
    <property type="match status" value="1"/>
</dbReference>
<evidence type="ECO:0000256" key="3">
    <source>
        <dbReference type="ARBA" id="ARBA00022741"/>
    </source>
</evidence>
<sequence>MSRPSPRRPRTIFLIGISGSGKGTQAAKLRRILRPSYYLEIGKRVRRYIGRRTIGGERITQTTTRGELIPTWTLLAILGLELLERIPPGIHIITDGTPRRLAEAELWDEIVQDAGRPLPVALYLALSERQARRRLLKRGRPVDDHPAAIRRRFAYFRKDVLPVVTYYRARRRLVTVNGDQPIQAVWRDIRRALKLR</sequence>
<dbReference type="InterPro" id="IPR027417">
    <property type="entry name" value="P-loop_NTPase"/>
</dbReference>
<comment type="caution">
    <text evidence="7">The sequence shown here is derived from an EMBL/GenBank/DDBJ whole genome shotgun (WGS) entry which is preliminary data.</text>
</comment>
<proteinExistence type="inferred from homology"/>
<keyword evidence="2" id="KW-0545">Nucleotide biosynthesis</keyword>
<dbReference type="InterPro" id="IPR000850">
    <property type="entry name" value="Adenylat/UMP-CMP_kin"/>
</dbReference>
<evidence type="ECO:0000256" key="5">
    <source>
        <dbReference type="RuleBase" id="RU003330"/>
    </source>
</evidence>
<keyword evidence="1 5" id="KW-0808">Transferase</keyword>
<dbReference type="EC" id="2.7.4.3" evidence="6"/>
<keyword evidence="3 6" id="KW-0547">Nucleotide-binding</keyword>
<keyword evidence="4 5" id="KW-0418">Kinase</keyword>
<name>A0A933DSM8_9BACT</name>
<accession>A0A933DSM8</accession>
<evidence type="ECO:0000256" key="4">
    <source>
        <dbReference type="ARBA" id="ARBA00022777"/>
    </source>
</evidence>
<protein>
    <recommendedName>
        <fullName evidence="6">Adenylate kinase</fullName>
        <ecNumber evidence="6">2.7.4.3</ecNumber>
    </recommendedName>
</protein>
<comment type="similarity">
    <text evidence="5">Belongs to the adenylate kinase family.</text>
</comment>
<dbReference type="EMBL" id="JACQMJ010000004">
    <property type="protein sequence ID" value="MBI4132027.1"/>
    <property type="molecule type" value="Genomic_DNA"/>
</dbReference>
<dbReference type="GO" id="GO:0004017">
    <property type="term" value="F:AMP kinase activity"/>
    <property type="evidence" value="ECO:0007669"/>
    <property type="project" value="UniProtKB-EC"/>
</dbReference>
<dbReference type="GO" id="GO:0005737">
    <property type="term" value="C:cytoplasm"/>
    <property type="evidence" value="ECO:0007669"/>
    <property type="project" value="UniProtKB-SubCell"/>
</dbReference>
<evidence type="ECO:0000256" key="6">
    <source>
        <dbReference type="RuleBase" id="RU003331"/>
    </source>
</evidence>
<dbReference type="PRINTS" id="PR00094">
    <property type="entry name" value="ADENYLTKNASE"/>
</dbReference>
<keyword evidence="6" id="KW-0067">ATP-binding</keyword>
<evidence type="ECO:0000256" key="2">
    <source>
        <dbReference type="ARBA" id="ARBA00022727"/>
    </source>
</evidence>
<dbReference type="PANTHER" id="PTHR23359">
    <property type="entry name" value="NUCLEOTIDE KINASE"/>
    <property type="match status" value="1"/>
</dbReference>
<dbReference type="Proteomes" id="UP000704960">
    <property type="component" value="Unassembled WGS sequence"/>
</dbReference>
<dbReference type="AlphaFoldDB" id="A0A933DSM8"/>
<comment type="subunit">
    <text evidence="6">Monomer.</text>
</comment>
<dbReference type="SUPFAM" id="SSF52540">
    <property type="entry name" value="P-loop containing nucleoside triphosphate hydrolases"/>
    <property type="match status" value="1"/>
</dbReference>
<evidence type="ECO:0000256" key="1">
    <source>
        <dbReference type="ARBA" id="ARBA00022679"/>
    </source>
</evidence>
<evidence type="ECO:0000313" key="7">
    <source>
        <dbReference type="EMBL" id="MBI4132027.1"/>
    </source>
</evidence>
<organism evidence="7 8">
    <name type="scientific">Candidatus Sungiibacteriota bacterium</name>
    <dbReference type="NCBI Taxonomy" id="2750080"/>
    <lineage>
        <taxon>Bacteria</taxon>
        <taxon>Candidatus Sungiibacteriota</taxon>
    </lineage>
</organism>